<dbReference type="Proteomes" id="UP000203510">
    <property type="component" value="Segment"/>
</dbReference>
<keyword evidence="1 5" id="KW-0696">RNA-directed RNA polymerase</keyword>
<dbReference type="PANTHER" id="PTHR34456">
    <property type="entry name" value="MITOVIRUS RNA-DEPENDENT RNA POLYMERASE"/>
    <property type="match status" value="1"/>
</dbReference>
<dbReference type="InterPro" id="IPR008686">
    <property type="entry name" value="RNA_pol_mitovir"/>
</dbReference>
<dbReference type="RefSeq" id="YP_002822229.1">
    <property type="nucleotide sequence ID" value="NC_012585.1"/>
</dbReference>
<evidence type="ECO:0000259" key="4">
    <source>
        <dbReference type="PROSITE" id="PS50878"/>
    </source>
</evidence>
<dbReference type="InterPro" id="IPR000477">
    <property type="entry name" value="RT_dom"/>
</dbReference>
<proteinExistence type="predicted"/>
<keyword evidence="3" id="KW-0548">Nucleotidyltransferase</keyword>
<evidence type="ECO:0000256" key="1">
    <source>
        <dbReference type="ARBA" id="ARBA00022484"/>
    </source>
</evidence>
<dbReference type="EMBL" id="AY563138">
    <property type="protein sequence ID" value="AAT09164.1"/>
    <property type="molecule type" value="Genomic_RNA"/>
</dbReference>
<dbReference type="OrthoDB" id="14837at10239"/>
<keyword evidence="6" id="KW-1185">Reference proteome</keyword>
<dbReference type="PANTHER" id="PTHR34456:SF9">
    <property type="entry name" value="MITOVIRUS RNA-DEPENDENT RNA POLYMERASE"/>
    <property type="match status" value="1"/>
</dbReference>
<keyword evidence="2" id="KW-0808">Transferase</keyword>
<dbReference type="KEGG" id="vg:7778934"/>
<organism evidence="5 6">
    <name type="scientific">Thielaviopsis basicola mitovirus</name>
    <dbReference type="NCBI Taxonomy" id="274584"/>
    <lineage>
        <taxon>Viruses</taxon>
        <taxon>Riboviria</taxon>
        <taxon>Orthornavirae</taxon>
        <taxon>Lenarviricota</taxon>
        <taxon>Howeltoviricetes</taxon>
        <taxon>Cryppavirales</taxon>
        <taxon>Mitoviridae</taxon>
        <taxon>Unuamitovirus</taxon>
        <taxon>Unuamitovirus thba1</taxon>
    </lineage>
</organism>
<evidence type="ECO:0000256" key="3">
    <source>
        <dbReference type="ARBA" id="ARBA00022695"/>
    </source>
</evidence>
<dbReference type="Pfam" id="PF05919">
    <property type="entry name" value="Mitovir_RNA_pol"/>
    <property type="match status" value="1"/>
</dbReference>
<accession>Q6Q2W5</accession>
<feature type="domain" description="Reverse transcriptase" evidence="4">
    <location>
        <begin position="180"/>
        <end position="403"/>
    </location>
</feature>
<dbReference type="GO" id="GO:0003968">
    <property type="term" value="F:RNA-directed RNA polymerase activity"/>
    <property type="evidence" value="ECO:0007669"/>
    <property type="project" value="UniProtKB-KW"/>
</dbReference>
<evidence type="ECO:0000313" key="5">
    <source>
        <dbReference type="EMBL" id="AAT09164.1"/>
    </source>
</evidence>
<evidence type="ECO:0000256" key="2">
    <source>
        <dbReference type="ARBA" id="ARBA00022679"/>
    </source>
</evidence>
<reference evidence="5 6" key="1">
    <citation type="journal article" date="2006" name="Phytopathology">
        <title>Molecular and Biological Characterization of a Mitovirus in Chalara elegans (Thielaviopsis basicola).</title>
        <authorList>
            <person name="Park Y."/>
            <person name="Chen X."/>
            <person name="Punja Z.K."/>
        </authorList>
    </citation>
    <scope>NUCLEOTIDE SEQUENCE [LARGE SCALE GENOMIC DNA]</scope>
</reference>
<name>Q6Q2W5_9VIRU</name>
<evidence type="ECO:0000313" key="6">
    <source>
        <dbReference type="Proteomes" id="UP000203510"/>
    </source>
</evidence>
<sequence length="705" mass="81437">MIKYMKSVRLHITRYICRKPLFINDSGVSVDKSGFPTKFIELKKFLNNHESSICYHTRLRIILTLLLLPRGLKPTKIEDAKIKPNFSSITLPFSGTRMNPIPTWFIKEFVKEYNLKLEKPTYDLSKHYLSPKGGPMGKSTWSSIWSMYALKHELHLSLSYFLGEAYKTLFYLPYLKNMALSYGHDVPPKQWPSGKLGIVKDPEGKRRIIAMVDYHSQLVLRSIHDGLLNKLRNLPQDRTYNQDPNNAWEENKECFHSLDLSSATDRFPVKLQSRLLTEMYSDPSFGENWMNLLLNRDYLLPEEGLSGERLRYAVGQPMGAYSSWAAFTLSHHLVVAWCTYKSKKVIRSSQYIILGDDIVIKDNDIARKYIGQMSKLGVAISMQKTHVSKDTYEFAKRWMHKGVEISGLPLKGIFYNISHMRRMYTIIFDYLQRIPSKSNLTSLQLFASCLSGIKFGKRVYSKALILKLLRNFNISLRYSYGLLTPYELREYILTGFNMGDEVLPSDNRILEWFKGIICDGVAGKVSTLSREYTKEVNSLEEHRSSQHILNSINIEITYENLQWSPLIIGMFNHINKVSEKCGEWLYGDVPLMDIIQQFTLPSADSLSRKDRDINKKIDELDSLIFKSIKRHFSDQPYPDHFYGTRSNGDKNLYPGLGALDVNVAPEIGFEIKSPINFILKTEIQRLHGNLEMQMEKPLREAGIKC</sequence>
<dbReference type="InterPro" id="IPR043502">
    <property type="entry name" value="DNA/RNA_pol_sf"/>
</dbReference>
<dbReference type="GeneID" id="7778934"/>
<dbReference type="PROSITE" id="PS50878">
    <property type="entry name" value="RT_POL"/>
    <property type="match status" value="1"/>
</dbReference>
<protein>
    <submittedName>
        <fullName evidence="5">RNA-dependent RNA polymerase</fullName>
    </submittedName>
</protein>
<dbReference type="SUPFAM" id="SSF56672">
    <property type="entry name" value="DNA/RNA polymerases"/>
    <property type="match status" value="1"/>
</dbReference>